<evidence type="ECO:0000256" key="1">
    <source>
        <dbReference type="ARBA" id="ARBA00006738"/>
    </source>
</evidence>
<dbReference type="AlphaFoldDB" id="A0A4Y8WPP4"/>
<dbReference type="GO" id="GO:0003676">
    <property type="term" value="F:nucleic acid binding"/>
    <property type="evidence" value="ECO:0007669"/>
    <property type="project" value="InterPro"/>
</dbReference>
<comment type="similarity">
    <text evidence="1">Belongs to the UPF0102 family.</text>
</comment>
<dbReference type="GeneID" id="66797547"/>
<dbReference type="Proteomes" id="UP000297225">
    <property type="component" value="Unassembled WGS sequence"/>
</dbReference>
<dbReference type="STRING" id="1122973.GCA_000379925_01958"/>
<dbReference type="OrthoDB" id="9802516at2"/>
<protein>
    <submittedName>
        <fullName evidence="2">YraN family protein</fullName>
    </submittedName>
</protein>
<dbReference type="Gene3D" id="3.40.1350.10">
    <property type="match status" value="1"/>
</dbReference>
<organism evidence="2 3">
    <name type="scientific">Porphyromonas levii</name>
    <dbReference type="NCBI Taxonomy" id="28114"/>
    <lineage>
        <taxon>Bacteria</taxon>
        <taxon>Pseudomonadati</taxon>
        <taxon>Bacteroidota</taxon>
        <taxon>Bacteroidia</taxon>
        <taxon>Bacteroidales</taxon>
        <taxon>Porphyromonadaceae</taxon>
        <taxon>Porphyromonas</taxon>
    </lineage>
</organism>
<dbReference type="Pfam" id="PF02021">
    <property type="entry name" value="UPF0102"/>
    <property type="match status" value="1"/>
</dbReference>
<gene>
    <name evidence="2" type="ORF">E4P47_05255</name>
</gene>
<name>A0A4Y8WPP4_9PORP</name>
<dbReference type="InterPro" id="IPR011335">
    <property type="entry name" value="Restrct_endonuc-II-like"/>
</dbReference>
<dbReference type="PANTHER" id="PTHR34039:SF1">
    <property type="entry name" value="UPF0102 PROTEIN YRAN"/>
    <property type="match status" value="1"/>
</dbReference>
<dbReference type="EMBL" id="SPNC01000065">
    <property type="protein sequence ID" value="TFH95118.1"/>
    <property type="molecule type" value="Genomic_DNA"/>
</dbReference>
<sequence length="133" mass="15437">MSQLPKRSNGERSDGHQIELFIADELRKRGFVILEQNYKMGFLEVDLIALEGDVLCFIEVKARNRPFVLSELDVLIPPTKQQNMVQVADVFCRNLRGLRYSNVRYDYALVYLPDSTTPRQVQYIRNAFVPTLL</sequence>
<dbReference type="RefSeq" id="WP_018359187.1">
    <property type="nucleotide sequence ID" value="NZ_CP197400.1"/>
</dbReference>
<evidence type="ECO:0000313" key="3">
    <source>
        <dbReference type="Proteomes" id="UP000297225"/>
    </source>
</evidence>
<dbReference type="InterPro" id="IPR003509">
    <property type="entry name" value="UPF0102_YraN-like"/>
</dbReference>
<dbReference type="InterPro" id="IPR011856">
    <property type="entry name" value="tRNA_endonuc-like_dom_sf"/>
</dbReference>
<reference evidence="2 3" key="1">
    <citation type="submission" date="2019-03" db="EMBL/GenBank/DDBJ databases">
        <title>Porphyromonas levii Isolated from the Uterus of Dairy Cows.</title>
        <authorList>
            <person name="Francis A.M."/>
        </authorList>
    </citation>
    <scope>NUCLEOTIDE SEQUENCE [LARGE SCALE GENOMIC DNA]</scope>
    <source>
        <strain evidence="2 3">AF5678</strain>
    </source>
</reference>
<proteinExistence type="inferred from homology"/>
<dbReference type="PANTHER" id="PTHR34039">
    <property type="entry name" value="UPF0102 PROTEIN YRAN"/>
    <property type="match status" value="1"/>
</dbReference>
<comment type="caution">
    <text evidence="2">The sequence shown here is derived from an EMBL/GenBank/DDBJ whole genome shotgun (WGS) entry which is preliminary data.</text>
</comment>
<accession>A0A4Y8WPP4</accession>
<evidence type="ECO:0000313" key="2">
    <source>
        <dbReference type="EMBL" id="TFH95118.1"/>
    </source>
</evidence>
<keyword evidence="3" id="KW-1185">Reference proteome</keyword>
<dbReference type="SUPFAM" id="SSF52980">
    <property type="entry name" value="Restriction endonuclease-like"/>
    <property type="match status" value="1"/>
</dbReference>